<dbReference type="RefSeq" id="WP_311626530.1">
    <property type="nucleotide sequence ID" value="NZ_JAVRFE010000045.1"/>
</dbReference>
<reference evidence="1" key="1">
    <citation type="submission" date="2024-05" db="EMBL/GenBank/DDBJ databases">
        <title>30 novel species of actinomycetes from the DSMZ collection.</title>
        <authorList>
            <person name="Nouioui I."/>
        </authorList>
    </citation>
    <scope>NUCLEOTIDE SEQUENCE</scope>
    <source>
        <strain evidence="1">DSM 41527</strain>
    </source>
</reference>
<evidence type="ECO:0000313" key="1">
    <source>
        <dbReference type="EMBL" id="MDT0459514.1"/>
    </source>
</evidence>
<accession>A0ABU2TEZ5</accession>
<proteinExistence type="predicted"/>
<dbReference type="EMBL" id="JAVRFE010000045">
    <property type="protein sequence ID" value="MDT0459514.1"/>
    <property type="molecule type" value="Genomic_DNA"/>
</dbReference>
<name>A0ABU2TEZ5_9ACTN</name>
<keyword evidence="2" id="KW-1185">Reference proteome</keyword>
<gene>
    <name evidence="1" type="ORF">RM550_28005</name>
</gene>
<organism evidence="1 2">
    <name type="scientific">Streptomyces mooreae</name>
    <dbReference type="NCBI Taxonomy" id="3075523"/>
    <lineage>
        <taxon>Bacteria</taxon>
        <taxon>Bacillati</taxon>
        <taxon>Actinomycetota</taxon>
        <taxon>Actinomycetes</taxon>
        <taxon>Kitasatosporales</taxon>
        <taxon>Streptomycetaceae</taxon>
        <taxon>Streptomyces</taxon>
    </lineage>
</organism>
<comment type="caution">
    <text evidence="1">The sequence shown here is derived from an EMBL/GenBank/DDBJ whole genome shotgun (WGS) entry which is preliminary data.</text>
</comment>
<dbReference type="Proteomes" id="UP001180551">
    <property type="component" value="Unassembled WGS sequence"/>
</dbReference>
<sequence>MIDYGFEAVRKSLAQMRGSDPVHKPVIGRAVPARRLSGSHAAESARTHR</sequence>
<protein>
    <submittedName>
        <fullName evidence="1">Uncharacterized protein</fullName>
    </submittedName>
</protein>
<evidence type="ECO:0000313" key="2">
    <source>
        <dbReference type="Proteomes" id="UP001180551"/>
    </source>
</evidence>